<comment type="caution">
    <text evidence="2">The sequence shown here is derived from an EMBL/GenBank/DDBJ whole genome shotgun (WGS) entry which is preliminary data.</text>
</comment>
<keyword evidence="3" id="KW-1185">Reference proteome</keyword>
<dbReference type="AlphaFoldDB" id="A0A176TC55"/>
<reference evidence="2 3" key="1">
    <citation type="submission" date="2016-02" db="EMBL/GenBank/DDBJ databases">
        <title>Draft genome sequence of Polaribacter atrinae KACC17473.</title>
        <authorList>
            <person name="Shin S.-K."/>
            <person name="Yi H."/>
        </authorList>
    </citation>
    <scope>NUCLEOTIDE SEQUENCE [LARGE SCALE GENOMIC DNA]</scope>
    <source>
        <strain evidence="2 3">KACC 17473</strain>
    </source>
</reference>
<protein>
    <submittedName>
        <fullName evidence="2">Uncharacterized protein</fullName>
    </submittedName>
</protein>
<keyword evidence="1" id="KW-0472">Membrane</keyword>
<sequence>MNHRFYNKNEKEQKRILIAIATCSLIIIVLSIIISIYSRIYVIGILTFAITLSIIAPFFDMSSLKKSGRIIYCSSLFVIEKPKNSRIKIHGGTLFDYYFVIENQMNGKQRTDFIIQQYLEGLLHLLKKYEKDKRMKISGTSYIINRRTAEKIGFKIIETDFLQIIILTYNYFNILISNSIAKNKLSFPKLNNTKTFEADIGQLLERKEYIEKLNNLLKRKILLILDKVGY</sequence>
<evidence type="ECO:0000313" key="3">
    <source>
        <dbReference type="Proteomes" id="UP000076923"/>
    </source>
</evidence>
<accession>A0A176TC55</accession>
<gene>
    <name evidence="2" type="ORF">LPB303_07515</name>
</gene>
<dbReference type="OrthoDB" id="981982at2"/>
<feature type="transmembrane region" description="Helical" evidence="1">
    <location>
        <begin position="40"/>
        <end position="59"/>
    </location>
</feature>
<keyword evidence="1" id="KW-1133">Transmembrane helix</keyword>
<feature type="transmembrane region" description="Helical" evidence="1">
    <location>
        <begin position="16"/>
        <end position="34"/>
    </location>
</feature>
<name>A0A176TC55_9FLAO</name>
<dbReference type="STRING" id="1333662.LPB303_07515"/>
<proteinExistence type="predicted"/>
<organism evidence="2 3">
    <name type="scientific">Polaribacter atrinae</name>
    <dbReference type="NCBI Taxonomy" id="1333662"/>
    <lineage>
        <taxon>Bacteria</taxon>
        <taxon>Pseudomonadati</taxon>
        <taxon>Bacteroidota</taxon>
        <taxon>Flavobacteriia</taxon>
        <taxon>Flavobacteriales</taxon>
        <taxon>Flavobacteriaceae</taxon>
    </lineage>
</organism>
<dbReference type="Proteomes" id="UP000076923">
    <property type="component" value="Unassembled WGS sequence"/>
</dbReference>
<keyword evidence="1" id="KW-0812">Transmembrane</keyword>
<dbReference type="RefSeq" id="WP_068449409.1">
    <property type="nucleotide sequence ID" value="NZ_CP150660.1"/>
</dbReference>
<evidence type="ECO:0000256" key="1">
    <source>
        <dbReference type="SAM" id="Phobius"/>
    </source>
</evidence>
<dbReference type="EMBL" id="LVWE01000029">
    <property type="protein sequence ID" value="OAD45241.1"/>
    <property type="molecule type" value="Genomic_DNA"/>
</dbReference>
<evidence type="ECO:0000313" key="2">
    <source>
        <dbReference type="EMBL" id="OAD45241.1"/>
    </source>
</evidence>